<evidence type="ECO:0000313" key="2">
    <source>
        <dbReference type="Proteomes" id="UP000247727"/>
    </source>
</evidence>
<sequence length="29" mass="3309">MKSQIVTENDMFAVFLNRVSLPGQSNLIR</sequence>
<organism evidence="1 2">
    <name type="scientific">Rhodobacter viridis</name>
    <dbReference type="NCBI Taxonomy" id="1054202"/>
    <lineage>
        <taxon>Bacteria</taxon>
        <taxon>Pseudomonadati</taxon>
        <taxon>Pseudomonadota</taxon>
        <taxon>Alphaproteobacteria</taxon>
        <taxon>Rhodobacterales</taxon>
        <taxon>Rhodobacter group</taxon>
        <taxon>Rhodobacter</taxon>
    </lineage>
</organism>
<protein>
    <submittedName>
        <fullName evidence="1">Uncharacterized protein</fullName>
    </submittedName>
</protein>
<proteinExistence type="predicted"/>
<dbReference type="Proteomes" id="UP000247727">
    <property type="component" value="Unassembled WGS sequence"/>
</dbReference>
<name>A0A318U1P3_9RHOB</name>
<comment type="caution">
    <text evidence="1">The sequence shown here is derived from an EMBL/GenBank/DDBJ whole genome shotgun (WGS) entry which is preliminary data.</text>
</comment>
<dbReference type="AlphaFoldDB" id="A0A318U1P3"/>
<evidence type="ECO:0000313" key="1">
    <source>
        <dbReference type="EMBL" id="PYF10221.1"/>
    </source>
</evidence>
<accession>A0A318U1P3</accession>
<gene>
    <name evidence="1" type="ORF">C8J30_10530</name>
</gene>
<reference evidence="1 2" key="1">
    <citation type="submission" date="2018-06" db="EMBL/GenBank/DDBJ databases">
        <title>Genomic Encyclopedia of Type Strains, Phase III (KMG-III): the genomes of soil and plant-associated and newly described type strains.</title>
        <authorList>
            <person name="Whitman W."/>
        </authorList>
    </citation>
    <scope>NUCLEOTIDE SEQUENCE [LARGE SCALE GENOMIC DNA]</scope>
    <source>
        <strain evidence="1 2">JA737</strain>
    </source>
</reference>
<dbReference type="EMBL" id="QJTK01000005">
    <property type="protein sequence ID" value="PYF10221.1"/>
    <property type="molecule type" value="Genomic_DNA"/>
</dbReference>
<keyword evidence="2" id="KW-1185">Reference proteome</keyword>